<accession>A0A6J5GKD4</accession>
<dbReference type="Proteomes" id="UP000494119">
    <property type="component" value="Unassembled WGS sequence"/>
</dbReference>
<evidence type="ECO:0000313" key="2">
    <source>
        <dbReference type="EMBL" id="CAB3800635.1"/>
    </source>
</evidence>
<dbReference type="AlphaFoldDB" id="A0A6J5GKD4"/>
<proteinExistence type="predicted"/>
<organism evidence="2 3">
    <name type="scientific">Paraburkholderia caffeinitolerans</name>
    <dbReference type="NCBI Taxonomy" id="1723730"/>
    <lineage>
        <taxon>Bacteria</taxon>
        <taxon>Pseudomonadati</taxon>
        <taxon>Pseudomonadota</taxon>
        <taxon>Betaproteobacteria</taxon>
        <taxon>Burkholderiales</taxon>
        <taxon>Burkholderiaceae</taxon>
        <taxon>Paraburkholderia</taxon>
    </lineage>
</organism>
<name>A0A6J5GKD4_9BURK</name>
<keyword evidence="3" id="KW-1185">Reference proteome</keyword>
<feature type="compositionally biased region" description="Basic and acidic residues" evidence="1">
    <location>
        <begin position="31"/>
        <end position="60"/>
    </location>
</feature>
<evidence type="ECO:0000256" key="1">
    <source>
        <dbReference type="SAM" id="MobiDB-lite"/>
    </source>
</evidence>
<sequence>MAVGSSFMAVSRGHIRSQDPGRGLAPIRLGRRPDRDRIRQAHRPDLSRILPDHHRDPDLIRPDRRHLPCLRHIGAAGGMSIRLQRPLLSA</sequence>
<gene>
    <name evidence="2" type="ORF">LMG28688_05207</name>
</gene>
<evidence type="ECO:0000313" key="3">
    <source>
        <dbReference type="Proteomes" id="UP000494119"/>
    </source>
</evidence>
<dbReference type="EMBL" id="CADIKL010000032">
    <property type="protein sequence ID" value="CAB3800635.1"/>
    <property type="molecule type" value="Genomic_DNA"/>
</dbReference>
<protein>
    <submittedName>
        <fullName evidence="2">Uncharacterized protein</fullName>
    </submittedName>
</protein>
<reference evidence="2 3" key="1">
    <citation type="submission" date="2020-04" db="EMBL/GenBank/DDBJ databases">
        <authorList>
            <person name="De Canck E."/>
        </authorList>
    </citation>
    <scope>NUCLEOTIDE SEQUENCE [LARGE SCALE GENOMIC DNA]</scope>
    <source>
        <strain evidence="2 3">LMG 28688</strain>
    </source>
</reference>
<feature type="region of interest" description="Disordered" evidence="1">
    <location>
        <begin position="1"/>
        <end position="60"/>
    </location>
</feature>